<keyword evidence="7 9" id="KW-1133">Transmembrane helix</keyword>
<protein>
    <submittedName>
        <fullName evidence="10">UbiA prenyltransferase</fullName>
    </submittedName>
</protein>
<dbReference type="GO" id="GO:0006744">
    <property type="term" value="P:ubiquinone biosynthetic process"/>
    <property type="evidence" value="ECO:0007669"/>
    <property type="project" value="TreeGrafter"/>
</dbReference>
<comment type="pathway">
    <text evidence="3">Secondary metabolite biosynthesis.</text>
</comment>
<gene>
    <name evidence="10" type="ORF">SISSUDRAFT_1131560</name>
</gene>
<dbReference type="STRING" id="1314776.A0A166A0L7"/>
<sequence>MAPDSSAFSLRPYLQLARVGRFPLGTLFIFWPCAWGATMAAYRSSLPPVALARNIAGLFIASCLVHTTICTLNDICDREIDAQVERTRKRPLPSGAISVQAASIFLLIQTAACLVLLYVLADPVVIPAALAGFFPFHGLYPLAKRITNWPQLWLGLSAAAGLVVAWQQITKSINLDVIGPFSFAITCWIIIYDTIYAMQDRSDDLKAGVGSTAVLFGAHIRPILSFFAFCLVSGMIFAGLSNRQGPGYFIIGVGSAIIHLTWQLTTVDFDNKEDCMNKFVSNGTMGYFIWGGMLIDYALKYFQ</sequence>
<comment type="cofactor">
    <cofactor evidence="1">
        <name>Mg(2+)</name>
        <dbReference type="ChEBI" id="CHEBI:18420"/>
    </cofactor>
</comment>
<dbReference type="InterPro" id="IPR030470">
    <property type="entry name" value="UbiA_prenylTrfase_CS"/>
</dbReference>
<evidence type="ECO:0000256" key="5">
    <source>
        <dbReference type="ARBA" id="ARBA00022679"/>
    </source>
</evidence>
<dbReference type="InterPro" id="IPR044878">
    <property type="entry name" value="UbiA_sf"/>
</dbReference>
<dbReference type="CDD" id="cd13959">
    <property type="entry name" value="PT_UbiA_COQ2"/>
    <property type="match status" value="1"/>
</dbReference>
<comment type="similarity">
    <text evidence="4">Belongs to the UbiA prenyltransferase family.</text>
</comment>
<dbReference type="PANTHER" id="PTHR11048:SF28">
    <property type="entry name" value="4-HYDROXYBENZOATE POLYPRENYLTRANSFERASE, MITOCHONDRIAL"/>
    <property type="match status" value="1"/>
</dbReference>
<dbReference type="PANTHER" id="PTHR11048">
    <property type="entry name" value="PRENYLTRANSFERASES"/>
    <property type="match status" value="1"/>
</dbReference>
<evidence type="ECO:0000256" key="8">
    <source>
        <dbReference type="ARBA" id="ARBA00023136"/>
    </source>
</evidence>
<feature type="transmembrane region" description="Helical" evidence="9">
    <location>
        <begin position="54"/>
        <end position="76"/>
    </location>
</feature>
<feature type="transmembrane region" description="Helical" evidence="9">
    <location>
        <begin position="152"/>
        <end position="169"/>
    </location>
</feature>
<dbReference type="AlphaFoldDB" id="A0A166A0L7"/>
<dbReference type="GO" id="GO:0008412">
    <property type="term" value="F:4-hydroxybenzoate polyprenyltransferase activity"/>
    <property type="evidence" value="ECO:0007669"/>
    <property type="project" value="TreeGrafter"/>
</dbReference>
<feature type="transmembrane region" description="Helical" evidence="9">
    <location>
        <begin position="279"/>
        <end position="299"/>
    </location>
</feature>
<proteinExistence type="inferred from homology"/>
<feature type="transmembrane region" description="Helical" evidence="9">
    <location>
        <begin position="21"/>
        <end position="42"/>
    </location>
</feature>
<evidence type="ECO:0000256" key="2">
    <source>
        <dbReference type="ARBA" id="ARBA00004141"/>
    </source>
</evidence>
<keyword evidence="8 9" id="KW-0472">Membrane</keyword>
<dbReference type="InterPro" id="IPR000537">
    <property type="entry name" value="UbiA_prenyltransferase"/>
</dbReference>
<dbReference type="FunFam" id="1.20.120.1780:FF:000001">
    <property type="entry name" value="4-hydroxybenzoate octaprenyltransferase"/>
    <property type="match status" value="1"/>
</dbReference>
<evidence type="ECO:0000256" key="4">
    <source>
        <dbReference type="ARBA" id="ARBA00005985"/>
    </source>
</evidence>
<dbReference type="GO" id="GO:0005743">
    <property type="term" value="C:mitochondrial inner membrane"/>
    <property type="evidence" value="ECO:0007669"/>
    <property type="project" value="TreeGrafter"/>
</dbReference>
<name>A0A166A0L7_9AGAM</name>
<feature type="transmembrane region" description="Helical" evidence="9">
    <location>
        <begin position="246"/>
        <end position="267"/>
    </location>
</feature>
<dbReference type="EMBL" id="KV428163">
    <property type="protein sequence ID" value="KZT34835.1"/>
    <property type="molecule type" value="Genomic_DNA"/>
</dbReference>
<dbReference type="Gene3D" id="1.10.357.140">
    <property type="entry name" value="UbiA prenyltransferase"/>
    <property type="match status" value="1"/>
</dbReference>
<evidence type="ECO:0000256" key="1">
    <source>
        <dbReference type="ARBA" id="ARBA00001946"/>
    </source>
</evidence>
<reference evidence="10 11" key="1">
    <citation type="journal article" date="2016" name="Mol. Biol. Evol.">
        <title>Comparative Genomics of Early-Diverging Mushroom-Forming Fungi Provides Insights into the Origins of Lignocellulose Decay Capabilities.</title>
        <authorList>
            <person name="Nagy L.G."/>
            <person name="Riley R."/>
            <person name="Tritt A."/>
            <person name="Adam C."/>
            <person name="Daum C."/>
            <person name="Floudas D."/>
            <person name="Sun H."/>
            <person name="Yadav J.S."/>
            <person name="Pangilinan J."/>
            <person name="Larsson K.H."/>
            <person name="Matsuura K."/>
            <person name="Barry K."/>
            <person name="Labutti K."/>
            <person name="Kuo R."/>
            <person name="Ohm R.A."/>
            <person name="Bhattacharya S.S."/>
            <person name="Shirouzu T."/>
            <person name="Yoshinaga Y."/>
            <person name="Martin F.M."/>
            <person name="Grigoriev I.V."/>
            <person name="Hibbett D.S."/>
        </authorList>
    </citation>
    <scope>NUCLEOTIDE SEQUENCE [LARGE SCALE GENOMIC DNA]</scope>
    <source>
        <strain evidence="10 11">HHB10207 ss-3</strain>
    </source>
</reference>
<evidence type="ECO:0000256" key="9">
    <source>
        <dbReference type="SAM" id="Phobius"/>
    </source>
</evidence>
<keyword evidence="5 10" id="KW-0808">Transferase</keyword>
<dbReference type="PROSITE" id="PS00943">
    <property type="entry name" value="UBIA"/>
    <property type="match status" value="1"/>
</dbReference>
<comment type="subcellular location">
    <subcellularLocation>
        <location evidence="2">Membrane</location>
        <topology evidence="2">Multi-pass membrane protein</topology>
    </subcellularLocation>
</comment>
<dbReference type="OrthoDB" id="18170at2759"/>
<keyword evidence="11" id="KW-1185">Reference proteome</keyword>
<dbReference type="Proteomes" id="UP000076798">
    <property type="component" value="Unassembled WGS sequence"/>
</dbReference>
<evidence type="ECO:0000256" key="7">
    <source>
        <dbReference type="ARBA" id="ARBA00022989"/>
    </source>
</evidence>
<evidence type="ECO:0000313" key="11">
    <source>
        <dbReference type="Proteomes" id="UP000076798"/>
    </source>
</evidence>
<evidence type="ECO:0000256" key="6">
    <source>
        <dbReference type="ARBA" id="ARBA00022692"/>
    </source>
</evidence>
<keyword evidence="6 9" id="KW-0812">Transmembrane</keyword>
<feature type="transmembrane region" description="Helical" evidence="9">
    <location>
        <begin position="219"/>
        <end position="240"/>
    </location>
</feature>
<dbReference type="FunFam" id="1.10.357.140:FF:000008">
    <property type="entry name" value="4-hydroxybenzoate octaprenyltransferase"/>
    <property type="match status" value="1"/>
</dbReference>
<dbReference type="Gene3D" id="1.20.120.1780">
    <property type="entry name" value="UbiA prenyltransferase"/>
    <property type="match status" value="1"/>
</dbReference>
<dbReference type="Pfam" id="PF01040">
    <property type="entry name" value="UbiA"/>
    <property type="match status" value="1"/>
</dbReference>
<dbReference type="InterPro" id="IPR039653">
    <property type="entry name" value="Prenyltransferase"/>
</dbReference>
<evidence type="ECO:0000256" key="3">
    <source>
        <dbReference type="ARBA" id="ARBA00005179"/>
    </source>
</evidence>
<organism evidence="10 11">
    <name type="scientific">Sistotremastrum suecicum HHB10207 ss-3</name>
    <dbReference type="NCBI Taxonomy" id="1314776"/>
    <lineage>
        <taxon>Eukaryota</taxon>
        <taxon>Fungi</taxon>
        <taxon>Dikarya</taxon>
        <taxon>Basidiomycota</taxon>
        <taxon>Agaricomycotina</taxon>
        <taxon>Agaricomycetes</taxon>
        <taxon>Sistotremastrales</taxon>
        <taxon>Sistotremastraceae</taxon>
        <taxon>Sistotremastrum</taxon>
    </lineage>
</organism>
<feature type="transmembrane region" description="Helical" evidence="9">
    <location>
        <begin position="181"/>
        <end position="198"/>
    </location>
</feature>
<evidence type="ECO:0000313" key="10">
    <source>
        <dbReference type="EMBL" id="KZT34835.1"/>
    </source>
</evidence>
<accession>A0A166A0L7</accession>